<name>A0ABP9TLD9_9MICC</name>
<comment type="caution">
    <text evidence="2">The sequence shown here is derived from an EMBL/GenBank/DDBJ whole genome shotgun (WGS) entry which is preliminary data.</text>
</comment>
<sequence length="395" mass="42626">MPKHYFEGDSELDSSIRYANPFPIGEVAELDDRAMGDLNSILADSSGTRKVDERARQSVEPMQVGPASAHIVKLGGKQKHTRRWVLGTLAAVAAGVLVAVPLGSSLSGNGKAVAAPLPPIEIKATSLSVQEAVDKLVAAAKANPDPANFKPGYFDVELWEAGNVFFPLAEQHAEPIVADGDIGEQITTTEVVSDNRVSIPTMNEIRRAADGSGSIKQTIGEPYSSTGEAIKIPPFEKNMVPGSVETIDFTSGKMESIFPGGPKDSPEKLYKQISDNQQANNAAVGDGAQGFIQTMGFMMADWRFDQKQSEALIRTMKKISGVEVLGTSKDRWGRDALVFGVQTASDGGQYKTMVMFDPESGRATNYVEEFHVDRNPLTDGDYEHDTIVRYIAVSE</sequence>
<evidence type="ECO:0000256" key="1">
    <source>
        <dbReference type="SAM" id="Phobius"/>
    </source>
</evidence>
<keyword evidence="1" id="KW-0472">Membrane</keyword>
<accession>A0ABP9TLD9</accession>
<dbReference type="EMBL" id="BAABLK010000026">
    <property type="protein sequence ID" value="GAA5227028.1"/>
    <property type="molecule type" value="Genomic_DNA"/>
</dbReference>
<keyword evidence="3" id="KW-1185">Reference proteome</keyword>
<dbReference type="RefSeq" id="WP_210100900.1">
    <property type="nucleotide sequence ID" value="NZ_BAABLK010000026.1"/>
</dbReference>
<gene>
    <name evidence="2" type="ORF">GCM10025778_15610</name>
</gene>
<protein>
    <submittedName>
        <fullName evidence="2">Uncharacterized protein</fullName>
    </submittedName>
</protein>
<feature type="transmembrane region" description="Helical" evidence="1">
    <location>
        <begin position="84"/>
        <end position="103"/>
    </location>
</feature>
<proteinExistence type="predicted"/>
<keyword evidence="1" id="KW-1133">Transmembrane helix</keyword>
<organism evidence="2 3">
    <name type="scientific">Paeniglutamicibacter antarcticus</name>
    <dbReference type="NCBI Taxonomy" id="494023"/>
    <lineage>
        <taxon>Bacteria</taxon>
        <taxon>Bacillati</taxon>
        <taxon>Actinomycetota</taxon>
        <taxon>Actinomycetes</taxon>
        <taxon>Micrococcales</taxon>
        <taxon>Micrococcaceae</taxon>
        <taxon>Paeniglutamicibacter</taxon>
    </lineage>
</organism>
<evidence type="ECO:0000313" key="2">
    <source>
        <dbReference type="EMBL" id="GAA5227028.1"/>
    </source>
</evidence>
<dbReference type="Proteomes" id="UP001501257">
    <property type="component" value="Unassembled WGS sequence"/>
</dbReference>
<evidence type="ECO:0000313" key="3">
    <source>
        <dbReference type="Proteomes" id="UP001501257"/>
    </source>
</evidence>
<reference evidence="3" key="1">
    <citation type="journal article" date="2019" name="Int. J. Syst. Evol. Microbiol.">
        <title>The Global Catalogue of Microorganisms (GCM) 10K type strain sequencing project: providing services to taxonomists for standard genome sequencing and annotation.</title>
        <authorList>
            <consortium name="The Broad Institute Genomics Platform"/>
            <consortium name="The Broad Institute Genome Sequencing Center for Infectious Disease"/>
            <person name="Wu L."/>
            <person name="Ma J."/>
        </authorList>
    </citation>
    <scope>NUCLEOTIDE SEQUENCE [LARGE SCALE GENOMIC DNA]</scope>
    <source>
        <strain evidence="3">JCM 18952</strain>
    </source>
</reference>
<keyword evidence="1" id="KW-0812">Transmembrane</keyword>